<evidence type="ECO:0000313" key="2">
    <source>
        <dbReference type="Proteomes" id="UP000320582"/>
    </source>
</evidence>
<keyword evidence="2" id="KW-1185">Reference proteome</keyword>
<sequence length="478" mass="54231">MPSATRFTYFVVLAEMRTGSNLLESCLNEFDGLSCHGETFNPHFISYPKAETLFGYDKAARDDAPLTVLGCFAQQDGLAGFRYFHDHDPRVLDAFMRDPSCAKIILTRNPLESYVSLKIAQSTQQWRLGDVTQRKAAQVVFDPAEFEDHVRTLQEFQCQLQHLLQTTGQTAFYIAYEDIKELDVLNGLAQWLGIAARIDALPRKFKRQNPEALDEKLRNPEAVSEGIARLDRFNLTRSPSFEPPHPPILWAYRACRSLPLAYAPIPGCSERAIFKWMAQIDGADTDALLSNFTKEAWRDWQRSNGQRMAFTVLRHPLKRAHDVFVDQVILGNRVNVRAFIERVRGLELPNDKAQLAQMDIDVHRRGFLGFLQFVQANLNGQTALQTRAIWASQSRLIEGIVTQCPLHRLIREEHLSEELPAMGSALGRSLPAFEVSQSRGPLELAAIYDTEVERAGRAAYGRDYEMLGFEDYAKSAQH</sequence>
<dbReference type="InterPro" id="IPR027417">
    <property type="entry name" value="P-loop_NTPase"/>
</dbReference>
<gene>
    <name evidence="1" type="ORF">BD293_1497</name>
</gene>
<comment type="caution">
    <text evidence="1">The sequence shown here is derived from an EMBL/GenBank/DDBJ whole genome shotgun (WGS) entry which is preliminary data.</text>
</comment>
<dbReference type="OrthoDB" id="7802556at2"/>
<proteinExistence type="predicted"/>
<dbReference type="Gene3D" id="3.40.50.300">
    <property type="entry name" value="P-loop containing nucleotide triphosphate hydrolases"/>
    <property type="match status" value="1"/>
</dbReference>
<evidence type="ECO:0008006" key="3">
    <source>
        <dbReference type="Google" id="ProtNLM"/>
    </source>
</evidence>
<organism evidence="1 2">
    <name type="scientific">Roseinatronobacter monicus</name>
    <dbReference type="NCBI Taxonomy" id="393481"/>
    <lineage>
        <taxon>Bacteria</taxon>
        <taxon>Pseudomonadati</taxon>
        <taxon>Pseudomonadota</taxon>
        <taxon>Alphaproteobacteria</taxon>
        <taxon>Rhodobacterales</taxon>
        <taxon>Paracoccaceae</taxon>
        <taxon>Roseinatronobacter</taxon>
    </lineage>
</organism>
<dbReference type="SUPFAM" id="SSF52540">
    <property type="entry name" value="P-loop containing nucleoside triphosphate hydrolases"/>
    <property type="match status" value="1"/>
</dbReference>
<protein>
    <recommendedName>
        <fullName evidence="3">LPS sulfotransferase NodH</fullName>
    </recommendedName>
</protein>
<dbReference type="EMBL" id="VFPT01000001">
    <property type="protein sequence ID" value="TQM92876.1"/>
    <property type="molecule type" value="Genomic_DNA"/>
</dbReference>
<reference evidence="1 2" key="1">
    <citation type="submission" date="2019-06" db="EMBL/GenBank/DDBJ databases">
        <title>Genomic Encyclopedia of Archaeal and Bacterial Type Strains, Phase II (KMG-II): from individual species to whole genera.</title>
        <authorList>
            <person name="Goeker M."/>
        </authorList>
    </citation>
    <scope>NUCLEOTIDE SEQUENCE [LARGE SCALE GENOMIC DNA]</scope>
    <source>
        <strain evidence="1 2">DSM 18423</strain>
    </source>
</reference>
<dbReference type="Proteomes" id="UP000320582">
    <property type="component" value="Unassembled WGS sequence"/>
</dbReference>
<name>A0A543KCQ9_9RHOB</name>
<dbReference type="AlphaFoldDB" id="A0A543KCQ9"/>
<evidence type="ECO:0000313" key="1">
    <source>
        <dbReference type="EMBL" id="TQM92876.1"/>
    </source>
</evidence>
<dbReference type="RefSeq" id="WP_142080520.1">
    <property type="nucleotide sequence ID" value="NZ_VFPT01000001.1"/>
</dbReference>
<accession>A0A543KCQ9</accession>